<dbReference type="EMBL" id="JAPQER010000001">
    <property type="protein sequence ID" value="MCY6483125.1"/>
    <property type="molecule type" value="Genomic_DNA"/>
</dbReference>
<dbReference type="SMART" id="SM00471">
    <property type="entry name" value="HDc"/>
    <property type="match status" value="1"/>
</dbReference>
<name>A0ABT4CYD8_9CLOT</name>
<protein>
    <submittedName>
        <fullName evidence="3">HD domain-containing protein</fullName>
    </submittedName>
</protein>
<keyword evidence="4" id="KW-1185">Reference proteome</keyword>
<evidence type="ECO:0000313" key="3">
    <source>
        <dbReference type="EMBL" id="MCY6483125.1"/>
    </source>
</evidence>
<dbReference type="InterPro" id="IPR003607">
    <property type="entry name" value="HD/PDEase_dom"/>
</dbReference>
<dbReference type="PANTHER" id="PTHR37294">
    <property type="entry name" value="3'-5' EXORIBONUCLEASE YHAM"/>
    <property type="match status" value="1"/>
</dbReference>
<organism evidence="3 4">
    <name type="scientific">Clostridium aestuarii</name>
    <dbReference type="NCBI Taxonomy" id="338193"/>
    <lineage>
        <taxon>Bacteria</taxon>
        <taxon>Bacillati</taxon>
        <taxon>Bacillota</taxon>
        <taxon>Clostridia</taxon>
        <taxon>Eubacteriales</taxon>
        <taxon>Clostridiaceae</taxon>
        <taxon>Clostridium</taxon>
    </lineage>
</organism>
<gene>
    <name evidence="3" type="ORF">OW763_01990</name>
</gene>
<evidence type="ECO:0000313" key="4">
    <source>
        <dbReference type="Proteomes" id="UP001078443"/>
    </source>
</evidence>
<accession>A0ABT4CYD8</accession>
<proteinExistence type="predicted"/>
<dbReference type="InterPro" id="IPR006674">
    <property type="entry name" value="HD_domain"/>
</dbReference>
<dbReference type="PROSITE" id="PS51831">
    <property type="entry name" value="HD"/>
    <property type="match status" value="1"/>
</dbReference>
<feature type="domain" description="HD" evidence="2">
    <location>
        <begin position="152"/>
        <end position="273"/>
    </location>
</feature>
<reference evidence="3" key="1">
    <citation type="submission" date="2022-12" db="EMBL/GenBank/DDBJ databases">
        <authorList>
            <person name="Wang J."/>
        </authorList>
    </citation>
    <scope>NUCLEOTIDE SEQUENCE</scope>
    <source>
        <strain evidence="3">HY-45-18</strain>
    </source>
</reference>
<dbReference type="Gene3D" id="1.10.3210.10">
    <property type="entry name" value="Hypothetical protein af1432"/>
    <property type="match status" value="1"/>
</dbReference>
<dbReference type="InterPro" id="IPR050798">
    <property type="entry name" value="YhaM_exoribonuc/phosphodiest"/>
</dbReference>
<dbReference type="RefSeq" id="WP_268039385.1">
    <property type="nucleotide sequence ID" value="NZ_JAPQER010000001.1"/>
</dbReference>
<evidence type="ECO:0000259" key="2">
    <source>
        <dbReference type="PROSITE" id="PS51831"/>
    </source>
</evidence>
<dbReference type="PANTHER" id="PTHR37294:SF1">
    <property type="entry name" value="3'-5' EXORIBONUCLEASE YHAM"/>
    <property type="match status" value="1"/>
</dbReference>
<dbReference type="Pfam" id="PF01966">
    <property type="entry name" value="HD"/>
    <property type="match status" value="1"/>
</dbReference>
<dbReference type="Proteomes" id="UP001078443">
    <property type="component" value="Unassembled WGS sequence"/>
</dbReference>
<comment type="caution">
    <text evidence="3">The sequence shown here is derived from an EMBL/GenBank/DDBJ whole genome shotgun (WGS) entry which is preliminary data.</text>
</comment>
<evidence type="ECO:0000256" key="1">
    <source>
        <dbReference type="ARBA" id="ARBA00022801"/>
    </source>
</evidence>
<dbReference type="SUPFAM" id="SSF109604">
    <property type="entry name" value="HD-domain/PDEase-like"/>
    <property type="match status" value="1"/>
</dbReference>
<keyword evidence="1" id="KW-0378">Hydrolase</keyword>
<sequence>MKDIFVNDIKDLKGKKILEASFMVMKKLSKEDGKLIAYIGDKTGDIKASIPDKDDVLNVGDVILVKKNNNDRNFLVDEFKKEDKFDMEDFIPTIDRPMVEIMNELNQISEEEFKSKDVITLDKYFFKDEVFLEKFKKGIGGLKQHHNYRGGLAEHTLNVMYMAKVMAYRYDCRYKEIAILAAKLHDIGKIEEYFTDGPFAVTMRGEMEGHIVIGTNMLEEAFRAGGNIYSEDFKYRIKGCMVQHHGKVEYGSPKAASSEEAFIVNFADNIDAVLNKISQVKQITEPNTWSEYDRRIGTRLYM</sequence>
<dbReference type="CDD" id="cd00077">
    <property type="entry name" value="HDc"/>
    <property type="match status" value="1"/>
</dbReference>